<evidence type="ECO:0000313" key="2">
    <source>
        <dbReference type="EMBL" id="BCA93783.1"/>
    </source>
</evidence>
<gene>
    <name evidence="2" type="ORF">TUM19329_01440</name>
</gene>
<organism evidence="2 3">
    <name type="scientific">Legionella antarctica</name>
    <dbReference type="NCBI Taxonomy" id="2708020"/>
    <lineage>
        <taxon>Bacteria</taxon>
        <taxon>Pseudomonadati</taxon>
        <taxon>Pseudomonadota</taxon>
        <taxon>Gammaproteobacteria</taxon>
        <taxon>Legionellales</taxon>
        <taxon>Legionellaceae</taxon>
        <taxon>Legionella</taxon>
    </lineage>
</organism>
<accession>A0A6F8T0N4</accession>
<keyword evidence="1" id="KW-0472">Membrane</keyword>
<proteinExistence type="predicted"/>
<keyword evidence="1" id="KW-1133">Transmembrane helix</keyword>
<protein>
    <submittedName>
        <fullName evidence="2">Uncharacterized protein</fullName>
    </submittedName>
</protein>
<feature type="transmembrane region" description="Helical" evidence="1">
    <location>
        <begin position="64"/>
        <end position="89"/>
    </location>
</feature>
<feature type="transmembrane region" description="Helical" evidence="1">
    <location>
        <begin position="110"/>
        <end position="129"/>
    </location>
</feature>
<keyword evidence="1" id="KW-0812">Transmembrane</keyword>
<dbReference type="Proteomes" id="UP000502894">
    <property type="component" value="Chromosome"/>
</dbReference>
<sequence>MPGFFSNINSTWNGYHPLRTRFADAVPVPQESYFHPIKSISDMATLAIRPIEKPLWLAFNTLGFLIKTILNLAISVVLAPCALVLALVAPNSDLRRATCNAFKLAAAETVVSVGMGVIALFSAVMALVFNPLHVVTRAAATVVDSINSTMESCCGLTTARL</sequence>
<evidence type="ECO:0000313" key="3">
    <source>
        <dbReference type="Proteomes" id="UP000502894"/>
    </source>
</evidence>
<keyword evidence="3" id="KW-1185">Reference proteome</keyword>
<dbReference type="KEGG" id="lant:TUM19329_01440"/>
<evidence type="ECO:0000256" key="1">
    <source>
        <dbReference type="SAM" id="Phobius"/>
    </source>
</evidence>
<dbReference type="AlphaFoldDB" id="A0A6F8T0N4"/>
<name>A0A6F8T0N4_9GAMM</name>
<dbReference type="EMBL" id="AP022839">
    <property type="protein sequence ID" value="BCA93783.1"/>
    <property type="molecule type" value="Genomic_DNA"/>
</dbReference>
<reference evidence="2" key="1">
    <citation type="journal article" date="2020" name="Microbiol. Resour. Announc.">
        <title>Complete Genome Sequence of Novel Psychrotolerant Legionella Strain TUM19329, Isolated from Antarctic Lake Sediment.</title>
        <authorList>
            <person name="Shimada S."/>
            <person name="Nakai R."/>
            <person name="Aoki K."/>
            <person name="Shimoeda N."/>
            <person name="Ohno G."/>
            <person name="Miyazaki Y."/>
            <person name="Kudoh S."/>
            <person name="Imura S."/>
            <person name="Watanabe K."/>
            <person name="Ishii Y."/>
            <person name="Tateda K."/>
        </authorList>
    </citation>
    <scope>NUCLEOTIDE SEQUENCE [LARGE SCALE GENOMIC DNA]</scope>
    <source>
        <strain evidence="2">TUM19329</strain>
    </source>
</reference>